<evidence type="ECO:0000259" key="2">
    <source>
        <dbReference type="Pfam" id="PF04300"/>
    </source>
</evidence>
<proteinExistence type="predicted"/>
<dbReference type="Pfam" id="PF04300">
    <property type="entry name" value="FBA"/>
    <property type="match status" value="1"/>
</dbReference>
<dbReference type="OrthoDB" id="2095648at2759"/>
<organism evidence="3 4">
    <name type="scientific">Rhizoclosmatium globosum</name>
    <dbReference type="NCBI Taxonomy" id="329046"/>
    <lineage>
        <taxon>Eukaryota</taxon>
        <taxon>Fungi</taxon>
        <taxon>Fungi incertae sedis</taxon>
        <taxon>Chytridiomycota</taxon>
        <taxon>Chytridiomycota incertae sedis</taxon>
        <taxon>Chytridiomycetes</taxon>
        <taxon>Chytridiales</taxon>
        <taxon>Chytriomycetaceae</taxon>
        <taxon>Rhizoclosmatium</taxon>
    </lineage>
</organism>
<reference evidence="3 4" key="1">
    <citation type="submission" date="2016-07" db="EMBL/GenBank/DDBJ databases">
        <title>Pervasive Adenine N6-methylation of Active Genes in Fungi.</title>
        <authorList>
            <consortium name="DOE Joint Genome Institute"/>
            <person name="Mondo S.J."/>
            <person name="Dannebaum R.O."/>
            <person name="Kuo R.C."/>
            <person name="Labutti K."/>
            <person name="Haridas S."/>
            <person name="Kuo A."/>
            <person name="Salamov A."/>
            <person name="Ahrendt S.R."/>
            <person name="Lipzen A."/>
            <person name="Sullivan W."/>
            <person name="Andreopoulos W.B."/>
            <person name="Clum A."/>
            <person name="Lindquist E."/>
            <person name="Daum C."/>
            <person name="Ramamoorthy G.K."/>
            <person name="Gryganskyi A."/>
            <person name="Culley D."/>
            <person name="Magnuson J.K."/>
            <person name="James T.Y."/>
            <person name="O'Malley M.A."/>
            <person name="Stajich J.E."/>
            <person name="Spatafora J.W."/>
            <person name="Visel A."/>
            <person name="Grigoriev I.V."/>
        </authorList>
    </citation>
    <scope>NUCLEOTIDE SEQUENCE [LARGE SCALE GENOMIC DNA]</scope>
    <source>
        <strain evidence="3 4">JEL800</strain>
    </source>
</reference>
<evidence type="ECO:0000313" key="3">
    <source>
        <dbReference type="EMBL" id="ORY49630.1"/>
    </source>
</evidence>
<gene>
    <name evidence="3" type="ORF">BCR33DRAFT_847559</name>
</gene>
<accession>A0A1Y2CRG2</accession>
<name>A0A1Y2CRG2_9FUNG</name>
<evidence type="ECO:0000313" key="4">
    <source>
        <dbReference type="Proteomes" id="UP000193642"/>
    </source>
</evidence>
<feature type="compositionally biased region" description="Polar residues" evidence="1">
    <location>
        <begin position="1"/>
        <end position="12"/>
    </location>
</feature>
<feature type="compositionally biased region" description="Acidic residues" evidence="1">
    <location>
        <begin position="41"/>
        <end position="74"/>
    </location>
</feature>
<feature type="region of interest" description="Disordered" evidence="1">
    <location>
        <begin position="1"/>
        <end position="74"/>
    </location>
</feature>
<comment type="caution">
    <text evidence="3">The sequence shown here is derived from an EMBL/GenBank/DDBJ whole genome shotgun (WGS) entry which is preliminary data.</text>
</comment>
<dbReference type="InterPro" id="IPR007397">
    <property type="entry name" value="F-box-assoc_dom"/>
</dbReference>
<feature type="compositionally biased region" description="Low complexity" evidence="1">
    <location>
        <begin position="13"/>
        <end position="29"/>
    </location>
</feature>
<dbReference type="EMBL" id="MCGO01000009">
    <property type="protein sequence ID" value="ORY49630.1"/>
    <property type="molecule type" value="Genomic_DNA"/>
</dbReference>
<dbReference type="AlphaFoldDB" id="A0A1Y2CRG2"/>
<dbReference type="Proteomes" id="UP000193642">
    <property type="component" value="Unassembled WGS sequence"/>
</dbReference>
<feature type="domain" description="FBA" evidence="2">
    <location>
        <begin position="119"/>
        <end position="249"/>
    </location>
</feature>
<keyword evidence="4" id="KW-1185">Reference proteome</keyword>
<protein>
    <recommendedName>
        <fullName evidence="2">FBA domain-containing protein</fullName>
    </recommendedName>
</protein>
<evidence type="ECO:0000256" key="1">
    <source>
        <dbReference type="SAM" id="MobiDB-lite"/>
    </source>
</evidence>
<sequence>MKRPSDQVSKASKQVQQTQKHGKQQQQPVKKQKIEEVPVHEEEEEEDEEDDEEEEADEGEDEDEDDDGEELPEEDDEGIFANQLRCGNLVDDGSDTVRTVWTMKDGELQVDGIGEGIARISHPHPEVKVAFASSYMYSSLSQTISVMHIPTESFKKTIYGIRIEFWVASRHDQEAEFKCSVKFDDKEKHLVDQPVTLPAGTNWSLFSKVVAFPIGVLTRGRVDTIIFIWQGKDKNCWAGHYGAKVTNLSLCFVDDVSMAENPHELIPLKY</sequence>
<dbReference type="Gene3D" id="2.60.120.260">
    <property type="entry name" value="Galactose-binding domain-like"/>
    <property type="match status" value="1"/>
</dbReference>